<accession>A0AAW2WNG7</accession>
<name>A0AAW2WNG7_9LAMI</name>
<proteinExistence type="predicted"/>
<reference evidence="1" key="2">
    <citation type="journal article" date="2024" name="Plant">
        <title>Genomic evolution and insights into agronomic trait innovations of Sesamum species.</title>
        <authorList>
            <person name="Miao H."/>
            <person name="Wang L."/>
            <person name="Qu L."/>
            <person name="Liu H."/>
            <person name="Sun Y."/>
            <person name="Le M."/>
            <person name="Wang Q."/>
            <person name="Wei S."/>
            <person name="Zheng Y."/>
            <person name="Lin W."/>
            <person name="Duan Y."/>
            <person name="Cao H."/>
            <person name="Xiong S."/>
            <person name="Wang X."/>
            <person name="Wei L."/>
            <person name="Li C."/>
            <person name="Ma Q."/>
            <person name="Ju M."/>
            <person name="Zhao R."/>
            <person name="Li G."/>
            <person name="Mu C."/>
            <person name="Tian Q."/>
            <person name="Mei H."/>
            <person name="Zhang T."/>
            <person name="Gao T."/>
            <person name="Zhang H."/>
        </authorList>
    </citation>
    <scope>NUCLEOTIDE SEQUENCE</scope>
    <source>
        <strain evidence="1">KEN1</strain>
    </source>
</reference>
<reference evidence="1" key="1">
    <citation type="submission" date="2020-06" db="EMBL/GenBank/DDBJ databases">
        <authorList>
            <person name="Li T."/>
            <person name="Hu X."/>
            <person name="Zhang T."/>
            <person name="Song X."/>
            <person name="Zhang H."/>
            <person name="Dai N."/>
            <person name="Sheng W."/>
            <person name="Hou X."/>
            <person name="Wei L."/>
        </authorList>
    </citation>
    <scope>NUCLEOTIDE SEQUENCE</scope>
    <source>
        <strain evidence="1">KEN1</strain>
        <tissue evidence="1">Leaf</tissue>
    </source>
</reference>
<dbReference type="PANTHER" id="PTHR47382">
    <property type="entry name" value="U-BOX DOMAIN-CONTAINING PROTEIN 52-LIKE"/>
    <property type="match status" value="1"/>
</dbReference>
<dbReference type="CDD" id="cd01989">
    <property type="entry name" value="USP_STK_Ubox_N"/>
    <property type="match status" value="1"/>
</dbReference>
<comment type="caution">
    <text evidence="1">The sequence shown here is derived from an EMBL/GenBank/DDBJ whole genome shotgun (WGS) entry which is preliminary data.</text>
</comment>
<dbReference type="InterPro" id="IPR014729">
    <property type="entry name" value="Rossmann-like_a/b/a_fold"/>
</dbReference>
<gene>
    <name evidence="1" type="ORF">Slati_2029000</name>
</gene>
<evidence type="ECO:0000313" key="1">
    <source>
        <dbReference type="EMBL" id="KAL0443063.1"/>
    </source>
</evidence>
<dbReference type="Gene3D" id="3.40.50.620">
    <property type="entry name" value="HUPs"/>
    <property type="match status" value="1"/>
</dbReference>
<sequence>MASVGTGGGGSSSDEVPRLRAHHQDYNQWEDYSSGGGEEVEGSVFSFGGGEDVVYVAVGRQSEETSMDALIWTLNNAVDPSSTVVFLIHVFPETKYIPSPLGKLPISQVNGEQRENYLAQERGKTREFLQKFVDMCSASSQKQQVKVETILIESDMEAKAIVDLIPILNIRKLVVGTTKSNLKRMMRSRRGNASGVADHILQNAPEFCHVKMICEGKEISELPSPLTPPLPLSHPVQVQVQLIGFPNLLKTNHLTMHRLVVASNYEKATAGIAQLGERQTEDLKVACSIHAHRILHFLPLLFRFYTSYAHSHTTNTT</sequence>
<dbReference type="SUPFAM" id="SSF52402">
    <property type="entry name" value="Adenine nucleotide alpha hydrolases-like"/>
    <property type="match status" value="1"/>
</dbReference>
<dbReference type="AlphaFoldDB" id="A0AAW2WNG7"/>
<organism evidence="1">
    <name type="scientific">Sesamum latifolium</name>
    <dbReference type="NCBI Taxonomy" id="2727402"/>
    <lineage>
        <taxon>Eukaryota</taxon>
        <taxon>Viridiplantae</taxon>
        <taxon>Streptophyta</taxon>
        <taxon>Embryophyta</taxon>
        <taxon>Tracheophyta</taxon>
        <taxon>Spermatophyta</taxon>
        <taxon>Magnoliopsida</taxon>
        <taxon>eudicotyledons</taxon>
        <taxon>Gunneridae</taxon>
        <taxon>Pentapetalae</taxon>
        <taxon>asterids</taxon>
        <taxon>lamiids</taxon>
        <taxon>Lamiales</taxon>
        <taxon>Pedaliaceae</taxon>
        <taxon>Sesamum</taxon>
    </lineage>
</organism>
<dbReference type="EMBL" id="JACGWN010000007">
    <property type="protein sequence ID" value="KAL0443063.1"/>
    <property type="molecule type" value="Genomic_DNA"/>
</dbReference>
<dbReference type="PANTHER" id="PTHR47382:SF3">
    <property type="entry name" value="ADENINE NUCLEOTIDE ALPHA HYDROLASES-LIKE SUPERFAMILY PROTEIN"/>
    <property type="match status" value="1"/>
</dbReference>
<protein>
    <submittedName>
        <fullName evidence="1">Uncharacterized protein</fullName>
    </submittedName>
</protein>